<feature type="compositionally biased region" description="Polar residues" evidence="2">
    <location>
        <begin position="1"/>
        <end position="14"/>
    </location>
</feature>
<dbReference type="KEGG" id="tmn:UCRPA7_8453"/>
<dbReference type="Proteomes" id="UP000014074">
    <property type="component" value="Unassembled WGS sequence"/>
</dbReference>
<dbReference type="AlphaFoldDB" id="R8B9S9"/>
<organism evidence="4 5">
    <name type="scientific">Phaeoacremonium minimum (strain UCR-PA7)</name>
    <name type="common">Esca disease fungus</name>
    <name type="synonym">Togninia minima</name>
    <dbReference type="NCBI Taxonomy" id="1286976"/>
    <lineage>
        <taxon>Eukaryota</taxon>
        <taxon>Fungi</taxon>
        <taxon>Dikarya</taxon>
        <taxon>Ascomycota</taxon>
        <taxon>Pezizomycotina</taxon>
        <taxon>Sordariomycetes</taxon>
        <taxon>Sordariomycetidae</taxon>
        <taxon>Togniniales</taxon>
        <taxon>Togniniaceae</taxon>
        <taxon>Phaeoacremonium</taxon>
    </lineage>
</organism>
<dbReference type="OrthoDB" id="5399559at2759"/>
<accession>R8B9S9</accession>
<feature type="compositionally biased region" description="Polar residues" evidence="2">
    <location>
        <begin position="364"/>
        <end position="379"/>
    </location>
</feature>
<proteinExistence type="predicted"/>
<evidence type="ECO:0000256" key="1">
    <source>
        <dbReference type="SAM" id="Coils"/>
    </source>
</evidence>
<evidence type="ECO:0000259" key="3">
    <source>
        <dbReference type="Pfam" id="PF26434"/>
    </source>
</evidence>
<reference evidence="5" key="1">
    <citation type="journal article" date="2013" name="Genome Announc.">
        <title>Draft genome sequence of the ascomycete Phaeoacremonium aleophilum strain UCR-PA7, a causal agent of the esca disease complex in grapevines.</title>
        <authorList>
            <person name="Blanco-Ulate B."/>
            <person name="Rolshausen P."/>
            <person name="Cantu D."/>
        </authorList>
    </citation>
    <scope>NUCLEOTIDE SEQUENCE [LARGE SCALE GENOMIC DNA]</scope>
    <source>
        <strain evidence="5">UCR-PA7</strain>
    </source>
</reference>
<evidence type="ECO:0000256" key="2">
    <source>
        <dbReference type="SAM" id="MobiDB-lite"/>
    </source>
</evidence>
<feature type="region of interest" description="Disordered" evidence="2">
    <location>
        <begin position="1"/>
        <end position="59"/>
    </location>
</feature>
<evidence type="ECO:0000313" key="4">
    <source>
        <dbReference type="EMBL" id="EON96046.1"/>
    </source>
</evidence>
<gene>
    <name evidence="4" type="ORF">UCRPA7_8453</name>
</gene>
<sequence>MAAPTAVQNPSTESKAARKKKSKGERTESPAPAATLTPEKAASVAAGEGAQDESSDSPYIRELQKNIRNINKKITNSSKIENLVSTNKDKSLDELVKSKIINADQKAAYLNIPTLQRQITQLEEQLTQFKKLDQDYRSRLASEKAELEKTLTEKLQKEKADAVAEIKEKAEADTKKGLHDGFLVLSQFLRLAAAKRAEEPNSEADENLALEGVLLHVYSGDENAVDTMLKLVDGSEDTTTSVSGTSLQTTYANVKSLAVAHAAPLFQTEATPQQTETPVESTELPQTDPTVAHAGLTEIEAAVDTPFTNGHAESPINGVTANADVGDSAANLAGETQWDTGNDLSMSQEWVDVKVPRDPAETETGLNATPAAVSNTQSWADDQPDVPAEAPVPADPNDGFHQVQGRHRGRGDREGGYRGRGGHRGRGGFRGDGRGRGRGGGHRGGVPYRGRREDSNQ</sequence>
<keyword evidence="1" id="KW-0175">Coiled coil</keyword>
<dbReference type="GeneID" id="19329305"/>
<feature type="domain" description="YAG7-like dimerisation" evidence="3">
    <location>
        <begin position="176"/>
        <end position="258"/>
    </location>
</feature>
<dbReference type="HOGENOM" id="CLU_031644_0_0_1"/>
<feature type="region of interest" description="Disordered" evidence="2">
    <location>
        <begin position="359"/>
        <end position="457"/>
    </location>
</feature>
<name>R8B9S9_PHAM7</name>
<dbReference type="eggNOG" id="ENOG502S59W">
    <property type="taxonomic scope" value="Eukaryota"/>
</dbReference>
<keyword evidence="5" id="KW-1185">Reference proteome</keyword>
<protein>
    <recommendedName>
        <fullName evidence="3">YAG7-like dimerisation domain-containing protein</fullName>
    </recommendedName>
</protein>
<feature type="compositionally biased region" description="Low complexity" evidence="2">
    <location>
        <begin position="385"/>
        <end position="397"/>
    </location>
</feature>
<dbReference type="RefSeq" id="XP_007919157.1">
    <property type="nucleotide sequence ID" value="XM_007920966.1"/>
</dbReference>
<dbReference type="InterPro" id="IPR058602">
    <property type="entry name" value="YAG7_dimerisation_dom"/>
</dbReference>
<dbReference type="EMBL" id="KB933364">
    <property type="protein sequence ID" value="EON96046.1"/>
    <property type="molecule type" value="Genomic_DNA"/>
</dbReference>
<evidence type="ECO:0000313" key="5">
    <source>
        <dbReference type="Proteomes" id="UP000014074"/>
    </source>
</evidence>
<feature type="coiled-coil region" evidence="1">
    <location>
        <begin position="112"/>
        <end position="172"/>
    </location>
</feature>
<dbReference type="Pfam" id="PF26434">
    <property type="entry name" value="YAG7_C"/>
    <property type="match status" value="1"/>
</dbReference>